<dbReference type="AlphaFoldDB" id="L1MZ48"/>
<dbReference type="Proteomes" id="UP000010433">
    <property type="component" value="Unassembled WGS sequence"/>
</dbReference>
<protein>
    <submittedName>
        <fullName evidence="1">Uncharacterized protein</fullName>
    </submittedName>
</protein>
<organism evidence="1 2">
    <name type="scientific">Hoylesella saccharolytica F0055</name>
    <dbReference type="NCBI Taxonomy" id="1127699"/>
    <lineage>
        <taxon>Bacteria</taxon>
        <taxon>Pseudomonadati</taxon>
        <taxon>Bacteroidota</taxon>
        <taxon>Bacteroidia</taxon>
        <taxon>Bacteroidales</taxon>
        <taxon>Prevotellaceae</taxon>
        <taxon>Hoylesella</taxon>
    </lineage>
</organism>
<keyword evidence="2" id="KW-1185">Reference proteome</keyword>
<reference evidence="1 2" key="1">
    <citation type="submission" date="2012-05" db="EMBL/GenBank/DDBJ databases">
        <authorList>
            <person name="Weinstock G."/>
            <person name="Sodergren E."/>
            <person name="Lobos E.A."/>
            <person name="Fulton L."/>
            <person name="Fulton R."/>
            <person name="Courtney L."/>
            <person name="Fronick C."/>
            <person name="O'Laughlin M."/>
            <person name="Godfrey J."/>
            <person name="Wilson R.M."/>
            <person name="Miner T."/>
            <person name="Farmer C."/>
            <person name="Delehaunty K."/>
            <person name="Cordes M."/>
            <person name="Minx P."/>
            <person name="Tomlinson C."/>
            <person name="Chen J."/>
            <person name="Wollam A."/>
            <person name="Pepin K.H."/>
            <person name="Bhonagiri V."/>
            <person name="Zhang X."/>
            <person name="Suruliraj S."/>
            <person name="Warren W."/>
            <person name="Mitreva M."/>
            <person name="Mardis E.R."/>
            <person name="Wilson R.K."/>
        </authorList>
    </citation>
    <scope>NUCLEOTIDE SEQUENCE [LARGE SCALE GENOMIC DNA]</scope>
    <source>
        <strain evidence="1 2">F0055</strain>
    </source>
</reference>
<proteinExistence type="predicted"/>
<evidence type="ECO:0000313" key="1">
    <source>
        <dbReference type="EMBL" id="EKX96568.1"/>
    </source>
</evidence>
<accession>L1MZ48</accession>
<dbReference type="PATRIC" id="fig|1127699.3.peg.2216"/>
<dbReference type="STRING" id="1127699.HMPREF9151_02414"/>
<sequence length="48" mass="5547">MIHLFINDKIFLCYEIIGVSTKTILSRQFETQCFSSLSFSKKWGKGTV</sequence>
<dbReference type="EMBL" id="AMEP01000156">
    <property type="protein sequence ID" value="EKX96568.1"/>
    <property type="molecule type" value="Genomic_DNA"/>
</dbReference>
<dbReference type="HOGENOM" id="CLU_3156401_0_0_10"/>
<evidence type="ECO:0000313" key="2">
    <source>
        <dbReference type="Proteomes" id="UP000010433"/>
    </source>
</evidence>
<comment type="caution">
    <text evidence="1">The sequence shown here is derived from an EMBL/GenBank/DDBJ whole genome shotgun (WGS) entry which is preliminary data.</text>
</comment>
<gene>
    <name evidence="1" type="ORF">HMPREF9151_02414</name>
</gene>
<name>L1MZ48_9BACT</name>